<dbReference type="InterPro" id="IPR046469">
    <property type="entry name" value="SAM_HAT_N"/>
</dbReference>
<evidence type="ECO:0000256" key="1">
    <source>
        <dbReference type="ARBA" id="ARBA00022691"/>
    </source>
</evidence>
<gene>
    <name evidence="5" type="ORF">C4532_03900</name>
</gene>
<keyword evidence="1" id="KW-0949">S-adenosyl-L-methionine</keyword>
<dbReference type="PANTHER" id="PTHR35092:SF1">
    <property type="entry name" value="CHLORINASE MJ1651"/>
    <property type="match status" value="1"/>
</dbReference>
<accession>A0A419F612</accession>
<dbReference type="EMBL" id="QZKI01000023">
    <property type="protein sequence ID" value="RJP73816.1"/>
    <property type="molecule type" value="Genomic_DNA"/>
</dbReference>
<dbReference type="AlphaFoldDB" id="A0A419F612"/>
<evidence type="ECO:0000313" key="5">
    <source>
        <dbReference type="EMBL" id="RJP73816.1"/>
    </source>
</evidence>
<dbReference type="PIRSF" id="PIRSF006779">
    <property type="entry name" value="UCP006779"/>
    <property type="match status" value="1"/>
</dbReference>
<dbReference type="Gene3D" id="3.40.50.10790">
    <property type="entry name" value="S-adenosyl-l-methionine hydroxide adenosyltransferase, N-terminal"/>
    <property type="match status" value="1"/>
</dbReference>
<dbReference type="Gene3D" id="2.40.30.90">
    <property type="entry name" value="Bacterial fluorinating enzyme like"/>
    <property type="match status" value="1"/>
</dbReference>
<dbReference type="InterPro" id="IPR023227">
    <property type="entry name" value="SAM_OH_AdoTrfase_C_sf"/>
</dbReference>
<dbReference type="SUPFAM" id="SSF102522">
    <property type="entry name" value="Bacterial fluorinating enzyme, N-terminal domain"/>
    <property type="match status" value="1"/>
</dbReference>
<sequence length="317" mass="33908">MDFDRQARVYLGDCDTMRGNIAHKIVALSFAFLVLACSTVESRRASAQPLIVLLTDFGDKDHYTGALKGAIYSANPSARIDCITNQIREFDIAEGAYTLAEAAREYPDNTIFVAIVDPGVGSHRKGIAVKTKQGKIFIGPDNGVMWPASEEAGIVEVRELSNTALMHPGEISSTFHGRDIFGPVAGHLAAGTPFELVGPKLAGMAELTSPRATLSEERAVGDILHVDDYGNLITNIPVGTVREMGLHLGSCARVTVNGKEFKAQFVQTYSDVEAGAPLFLSNRGFVELAVNLGALSEIVGATQGMKVIIEPWSDGSQ</sequence>
<evidence type="ECO:0008006" key="7">
    <source>
        <dbReference type="Google" id="ProtNLM"/>
    </source>
</evidence>
<dbReference type="Pfam" id="PF20257">
    <property type="entry name" value="SAM_HAT_C"/>
    <property type="match status" value="1"/>
</dbReference>
<evidence type="ECO:0000259" key="3">
    <source>
        <dbReference type="Pfam" id="PF01887"/>
    </source>
</evidence>
<dbReference type="InterPro" id="IPR046470">
    <property type="entry name" value="SAM_HAT_C"/>
</dbReference>
<dbReference type="InterPro" id="IPR023228">
    <property type="entry name" value="SAM_OH_AdoTrfase_N_sf"/>
</dbReference>
<protein>
    <recommendedName>
        <fullName evidence="7">SAM-dependent chlorinase/fluorinase</fullName>
    </recommendedName>
</protein>
<organism evidence="5 6">
    <name type="scientific">Candidatus Abyssobacteria bacterium SURF_17</name>
    <dbReference type="NCBI Taxonomy" id="2093361"/>
    <lineage>
        <taxon>Bacteria</taxon>
        <taxon>Pseudomonadati</taxon>
        <taxon>Candidatus Hydrogenedentota</taxon>
        <taxon>Candidatus Abyssobacteria</taxon>
    </lineage>
</organism>
<comment type="caution">
    <text evidence="5">The sequence shown here is derived from an EMBL/GenBank/DDBJ whole genome shotgun (WGS) entry which is preliminary data.</text>
</comment>
<dbReference type="InterPro" id="IPR002747">
    <property type="entry name" value="SAM_OH_AdoTrfase"/>
</dbReference>
<evidence type="ECO:0000313" key="6">
    <source>
        <dbReference type="Proteomes" id="UP000285961"/>
    </source>
</evidence>
<dbReference type="Pfam" id="PF01887">
    <property type="entry name" value="SAM_HAT_N"/>
    <property type="match status" value="1"/>
</dbReference>
<dbReference type="PANTHER" id="PTHR35092">
    <property type="entry name" value="CHLORINASE MJ1651"/>
    <property type="match status" value="1"/>
</dbReference>
<dbReference type="SUPFAM" id="SSF101852">
    <property type="entry name" value="Bacterial fluorinating enzyme, C-terminal domain"/>
    <property type="match status" value="1"/>
</dbReference>
<name>A0A419F612_9BACT</name>
<evidence type="ECO:0000256" key="2">
    <source>
        <dbReference type="ARBA" id="ARBA00024035"/>
    </source>
</evidence>
<proteinExistence type="inferred from homology"/>
<reference evidence="5 6" key="1">
    <citation type="journal article" date="2017" name="ISME J.">
        <title>Energy and carbon metabolisms in a deep terrestrial subsurface fluid microbial community.</title>
        <authorList>
            <person name="Momper L."/>
            <person name="Jungbluth S.P."/>
            <person name="Lee M.D."/>
            <person name="Amend J.P."/>
        </authorList>
    </citation>
    <scope>NUCLEOTIDE SEQUENCE [LARGE SCALE GENOMIC DNA]</scope>
    <source>
        <strain evidence="5">SURF_17</strain>
    </source>
</reference>
<feature type="domain" description="S-adenosyl-l-methionine hydroxide adenosyltransferase N-terminal" evidence="3">
    <location>
        <begin position="51"/>
        <end position="198"/>
    </location>
</feature>
<comment type="similarity">
    <text evidence="2">Belongs to the SAM hydrolase / SAM-dependent halogenase family.</text>
</comment>
<evidence type="ECO:0000259" key="4">
    <source>
        <dbReference type="Pfam" id="PF20257"/>
    </source>
</evidence>
<feature type="domain" description="S-adenosyl-l-methionine hydroxide adenosyltransferase C-terminal" evidence="4">
    <location>
        <begin position="221"/>
        <end position="307"/>
    </location>
</feature>
<dbReference type="Proteomes" id="UP000285961">
    <property type="component" value="Unassembled WGS sequence"/>
</dbReference>